<dbReference type="PANTHER" id="PTHR33991">
    <property type="entry name" value="DNA REPAIR PROTEIN RECO"/>
    <property type="match status" value="1"/>
</dbReference>
<evidence type="ECO:0000259" key="8">
    <source>
        <dbReference type="Pfam" id="PF11967"/>
    </source>
</evidence>
<sequence length="275" mass="30669">MSLVASEGLMLRIAPHGESDKLATWYDARLGRVTAIAKGAQKSKKRFMNKLEPFSQLRLFWRPPRSPSGLYFLEDAELVRPGLALRREYPRFLAASCIAELCLRFTRELDADPRVFQLLVWAVDAVTGQSRFFRYPLFFQLKLLELAGYTPNLSVCHRCGRPLTGPACFDPGRQEPGGAILVCQRCLPGPPKAALSLQSIRMAGYAQHSSLDSLHKLQAPSRCLVEALDLLHAYSQCLLQSDLHAWPVLRRLLAGEGAGSETRASIMLDRHGKVL</sequence>
<evidence type="ECO:0000256" key="1">
    <source>
        <dbReference type="ARBA" id="ARBA00007452"/>
    </source>
</evidence>
<dbReference type="GO" id="GO:0006310">
    <property type="term" value="P:DNA recombination"/>
    <property type="evidence" value="ECO:0007669"/>
    <property type="project" value="UniProtKB-UniRule"/>
</dbReference>
<reference evidence="9 10" key="1">
    <citation type="journal article" date="2018" name="MBio">
        <title>Insights into the evolution of host association through the isolation and characterization of a novel human periodontal pathobiont, Desulfobulbus oralis.</title>
        <authorList>
            <person name="Cross K.L."/>
            <person name="Chirania P."/>
            <person name="Xiong W."/>
            <person name="Beall C.J."/>
            <person name="Elkins J.G."/>
            <person name="Giannone R.J."/>
            <person name="Griffen A.L."/>
            <person name="Guss A.M."/>
            <person name="Hettich R.L."/>
            <person name="Joshi S.S."/>
            <person name="Mokrzan E.M."/>
            <person name="Martin R.K."/>
            <person name="Zhulin I.B."/>
            <person name="Leys E.J."/>
            <person name="Podar M."/>
        </authorList>
    </citation>
    <scope>NUCLEOTIDE SEQUENCE [LARGE SCALE GENOMIC DNA]</scope>
    <source>
        <strain evidence="9 10">ORNL</strain>
    </source>
</reference>
<dbReference type="SUPFAM" id="SSF50249">
    <property type="entry name" value="Nucleic acid-binding proteins"/>
    <property type="match status" value="1"/>
</dbReference>
<dbReference type="OrthoDB" id="9780797at2"/>
<comment type="function">
    <text evidence="7">Involved in DNA repair and RecF pathway recombination.</text>
</comment>
<keyword evidence="4 7" id="KW-0233">DNA recombination</keyword>
<dbReference type="InterPro" id="IPR012340">
    <property type="entry name" value="NA-bd_OB-fold"/>
</dbReference>
<dbReference type="Gene3D" id="1.20.1440.120">
    <property type="entry name" value="Recombination protein O, C-terminal domain"/>
    <property type="match status" value="1"/>
</dbReference>
<gene>
    <name evidence="7" type="primary">recO</name>
    <name evidence="9" type="ORF">CAY53_10265</name>
</gene>
<keyword evidence="5 7" id="KW-0234">DNA repair</keyword>
<evidence type="ECO:0000256" key="4">
    <source>
        <dbReference type="ARBA" id="ARBA00023172"/>
    </source>
</evidence>
<dbReference type="AlphaFoldDB" id="A0A2L1GQ41"/>
<dbReference type="Pfam" id="PF11967">
    <property type="entry name" value="RecO_N"/>
    <property type="match status" value="1"/>
</dbReference>
<dbReference type="EMBL" id="CP021255">
    <property type="protein sequence ID" value="AVD71799.1"/>
    <property type="molecule type" value="Genomic_DNA"/>
</dbReference>
<dbReference type="HAMAP" id="MF_00201">
    <property type="entry name" value="RecO"/>
    <property type="match status" value="1"/>
</dbReference>
<dbReference type="Pfam" id="PF02565">
    <property type="entry name" value="RecO_C"/>
    <property type="match status" value="1"/>
</dbReference>
<dbReference type="GO" id="GO:0043590">
    <property type="term" value="C:bacterial nucleoid"/>
    <property type="evidence" value="ECO:0007669"/>
    <property type="project" value="TreeGrafter"/>
</dbReference>
<accession>A0A2L1GQ41</accession>
<protein>
    <recommendedName>
        <fullName evidence="2 7">DNA repair protein RecO</fullName>
    </recommendedName>
    <alternativeName>
        <fullName evidence="6 7">Recombination protein O</fullName>
    </alternativeName>
</protein>
<keyword evidence="3 7" id="KW-0227">DNA damage</keyword>
<feature type="domain" description="DNA replication/recombination mediator RecO N-terminal" evidence="8">
    <location>
        <begin position="1"/>
        <end position="80"/>
    </location>
</feature>
<dbReference type="PANTHER" id="PTHR33991:SF1">
    <property type="entry name" value="DNA REPAIR PROTEIN RECO"/>
    <property type="match status" value="1"/>
</dbReference>
<dbReference type="NCBIfam" id="TIGR00613">
    <property type="entry name" value="reco"/>
    <property type="match status" value="1"/>
</dbReference>
<evidence type="ECO:0000313" key="9">
    <source>
        <dbReference type="EMBL" id="AVD71799.1"/>
    </source>
</evidence>
<name>A0A2L1GQ41_9BACT</name>
<evidence type="ECO:0000313" key="10">
    <source>
        <dbReference type="Proteomes" id="UP000239867"/>
    </source>
</evidence>
<dbReference type="Gene3D" id="2.40.50.140">
    <property type="entry name" value="Nucleic acid-binding proteins"/>
    <property type="match status" value="1"/>
</dbReference>
<evidence type="ECO:0000256" key="6">
    <source>
        <dbReference type="ARBA" id="ARBA00033409"/>
    </source>
</evidence>
<dbReference type="InterPro" id="IPR022572">
    <property type="entry name" value="DNA_rep/recomb_RecO_N"/>
</dbReference>
<organism evidence="9 10">
    <name type="scientific">Desulfobulbus oralis</name>
    <dbReference type="NCBI Taxonomy" id="1986146"/>
    <lineage>
        <taxon>Bacteria</taxon>
        <taxon>Pseudomonadati</taxon>
        <taxon>Thermodesulfobacteriota</taxon>
        <taxon>Desulfobulbia</taxon>
        <taxon>Desulfobulbales</taxon>
        <taxon>Desulfobulbaceae</taxon>
        <taxon>Desulfobulbus</taxon>
    </lineage>
</organism>
<comment type="similarity">
    <text evidence="1 7">Belongs to the RecO family.</text>
</comment>
<evidence type="ECO:0000256" key="2">
    <source>
        <dbReference type="ARBA" id="ARBA00021310"/>
    </source>
</evidence>
<dbReference type="InterPro" id="IPR003717">
    <property type="entry name" value="RecO"/>
</dbReference>
<proteinExistence type="inferred from homology"/>
<dbReference type="InterPro" id="IPR042242">
    <property type="entry name" value="RecO_C"/>
</dbReference>
<dbReference type="SUPFAM" id="SSF57863">
    <property type="entry name" value="ArfGap/RecO-like zinc finger"/>
    <property type="match status" value="1"/>
</dbReference>
<dbReference type="InterPro" id="IPR037278">
    <property type="entry name" value="ARFGAP/RecO"/>
</dbReference>
<evidence type="ECO:0000256" key="3">
    <source>
        <dbReference type="ARBA" id="ARBA00022763"/>
    </source>
</evidence>
<keyword evidence="10" id="KW-1185">Reference proteome</keyword>
<dbReference type="GO" id="GO:0006302">
    <property type="term" value="P:double-strand break repair"/>
    <property type="evidence" value="ECO:0007669"/>
    <property type="project" value="TreeGrafter"/>
</dbReference>
<evidence type="ECO:0000256" key="7">
    <source>
        <dbReference type="HAMAP-Rule" id="MF_00201"/>
    </source>
</evidence>
<evidence type="ECO:0000256" key="5">
    <source>
        <dbReference type="ARBA" id="ARBA00023204"/>
    </source>
</evidence>
<dbReference type="Proteomes" id="UP000239867">
    <property type="component" value="Chromosome"/>
</dbReference>
<dbReference type="KEGG" id="deo:CAY53_10265"/>
<dbReference type="RefSeq" id="WP_104937030.1">
    <property type="nucleotide sequence ID" value="NZ_CP021255.1"/>
</dbReference>